<evidence type="ECO:0000313" key="3">
    <source>
        <dbReference type="EMBL" id="ORX70513.1"/>
    </source>
</evidence>
<feature type="compositionally biased region" description="Basic residues" evidence="1">
    <location>
        <begin position="194"/>
        <end position="213"/>
    </location>
</feature>
<feature type="region of interest" description="Disordered" evidence="1">
    <location>
        <begin position="162"/>
        <end position="213"/>
    </location>
</feature>
<keyword evidence="2" id="KW-0472">Membrane</keyword>
<protein>
    <submittedName>
        <fullName evidence="3">Uncharacterized protein</fullName>
    </submittedName>
</protein>
<accession>A0A1Y1WAG3</accession>
<dbReference type="RefSeq" id="XP_040744092.1">
    <property type="nucleotide sequence ID" value="XM_040885468.1"/>
</dbReference>
<dbReference type="GeneID" id="63802116"/>
<name>A0A1Y1WAG3_9FUNG</name>
<keyword evidence="2" id="KW-1133">Transmembrane helix</keyword>
<feature type="transmembrane region" description="Helical" evidence="2">
    <location>
        <begin position="39"/>
        <end position="58"/>
    </location>
</feature>
<comment type="caution">
    <text evidence="3">The sequence shown here is derived from an EMBL/GenBank/DDBJ whole genome shotgun (WGS) entry which is preliminary data.</text>
</comment>
<evidence type="ECO:0000256" key="2">
    <source>
        <dbReference type="SAM" id="Phobius"/>
    </source>
</evidence>
<reference evidence="3 4" key="1">
    <citation type="submission" date="2016-07" db="EMBL/GenBank/DDBJ databases">
        <title>Pervasive Adenine N6-methylation of Active Genes in Fungi.</title>
        <authorList>
            <consortium name="DOE Joint Genome Institute"/>
            <person name="Mondo S.J."/>
            <person name="Dannebaum R.O."/>
            <person name="Kuo R.C."/>
            <person name="Labutti K."/>
            <person name="Haridas S."/>
            <person name="Kuo A."/>
            <person name="Salamov A."/>
            <person name="Ahrendt S.R."/>
            <person name="Lipzen A."/>
            <person name="Sullivan W."/>
            <person name="Andreopoulos W.B."/>
            <person name="Clum A."/>
            <person name="Lindquist E."/>
            <person name="Daum C."/>
            <person name="Ramamoorthy G.K."/>
            <person name="Gryganskyi A."/>
            <person name="Culley D."/>
            <person name="Magnuson J.K."/>
            <person name="James T.Y."/>
            <person name="O'Malley M.A."/>
            <person name="Stajich J.E."/>
            <person name="Spatafora J.W."/>
            <person name="Visel A."/>
            <person name="Grigoriev I.V."/>
        </authorList>
    </citation>
    <scope>NUCLEOTIDE SEQUENCE [LARGE SCALE GENOMIC DNA]</scope>
    <source>
        <strain evidence="3 4">ATCC 12442</strain>
    </source>
</reference>
<proteinExistence type="predicted"/>
<evidence type="ECO:0000256" key="1">
    <source>
        <dbReference type="SAM" id="MobiDB-lite"/>
    </source>
</evidence>
<dbReference type="AlphaFoldDB" id="A0A1Y1WAG3"/>
<feature type="transmembrane region" description="Helical" evidence="2">
    <location>
        <begin position="78"/>
        <end position="101"/>
    </location>
</feature>
<organism evidence="3 4">
    <name type="scientific">Linderina pennispora</name>
    <dbReference type="NCBI Taxonomy" id="61395"/>
    <lineage>
        <taxon>Eukaryota</taxon>
        <taxon>Fungi</taxon>
        <taxon>Fungi incertae sedis</taxon>
        <taxon>Zoopagomycota</taxon>
        <taxon>Kickxellomycotina</taxon>
        <taxon>Kickxellomycetes</taxon>
        <taxon>Kickxellales</taxon>
        <taxon>Kickxellaceae</taxon>
        <taxon>Linderina</taxon>
    </lineage>
</organism>
<dbReference type="OrthoDB" id="5594566at2759"/>
<keyword evidence="2" id="KW-0812">Transmembrane</keyword>
<gene>
    <name evidence="3" type="ORF">DL89DRAFT_256725</name>
</gene>
<evidence type="ECO:0000313" key="4">
    <source>
        <dbReference type="Proteomes" id="UP000193922"/>
    </source>
</evidence>
<keyword evidence="4" id="KW-1185">Reference proteome</keyword>
<dbReference type="Proteomes" id="UP000193922">
    <property type="component" value="Unassembled WGS sequence"/>
</dbReference>
<dbReference type="EMBL" id="MCFD01000005">
    <property type="protein sequence ID" value="ORX70513.1"/>
    <property type="molecule type" value="Genomic_DNA"/>
</dbReference>
<sequence length="213" mass="25208">MPDSDASKATVAARPVVKDAHVLSPVKEQALKQTRRNRLRWLAFELFILLALIALLVLHSFRLTSAPNTTYKVWSKSWVMIMLSMFFVVVAFSVFVTVYYYKVTLDWIRSPETTDQDAMDPRRRREKNKIKWSVFMASAQREREERELRRVRQLQRPWISSRGRAAGRPARRTSESSQTTEEREVARPAPAWRRDRRVPRHPHHPPRRHRELP</sequence>